<keyword evidence="2" id="KW-1185">Reference proteome</keyword>
<proteinExistence type="predicted"/>
<organism evidence="1 2">
    <name type="scientific">Phyllobacterium zundukense</name>
    <dbReference type="NCBI Taxonomy" id="1867719"/>
    <lineage>
        <taxon>Bacteria</taxon>
        <taxon>Pseudomonadati</taxon>
        <taxon>Pseudomonadota</taxon>
        <taxon>Alphaproteobacteria</taxon>
        <taxon>Hyphomicrobiales</taxon>
        <taxon>Phyllobacteriaceae</taxon>
        <taxon>Phyllobacterium</taxon>
    </lineage>
</organism>
<accession>A0ACD4D9Y9</accession>
<evidence type="ECO:0000313" key="1">
    <source>
        <dbReference type="EMBL" id="UXN62685.1"/>
    </source>
</evidence>
<keyword evidence="1" id="KW-0378">Hydrolase</keyword>
<protein>
    <submittedName>
        <fullName evidence="1">Cysteine hydrolase</fullName>
    </submittedName>
</protein>
<dbReference type="EMBL" id="CP104973">
    <property type="protein sequence ID" value="UXN62685.1"/>
    <property type="molecule type" value="Genomic_DNA"/>
</dbReference>
<evidence type="ECO:0000313" key="2">
    <source>
        <dbReference type="Proteomes" id="UP001061991"/>
    </source>
</evidence>
<reference evidence="1" key="1">
    <citation type="submission" date="2022-09" db="EMBL/GenBank/DDBJ databases">
        <title>Interaction between co-microsymbionts with complementary sets of symbiotic genes in legume-rhizobium systems.</title>
        <authorList>
            <person name="Safronova V."/>
            <person name="Sazanova A."/>
            <person name="Afonin A."/>
            <person name="Chirak E."/>
        </authorList>
    </citation>
    <scope>NUCLEOTIDE SEQUENCE</scope>
    <source>
        <strain evidence="1">A18/3m</strain>
    </source>
</reference>
<gene>
    <name evidence="1" type="ORF">N8E88_20405</name>
</gene>
<sequence length="203" mass="22997">MVAAGLRYGPIGRSAVHLCVDMQRIFSGDSPWAMVWFQRVLPNIELIAGHHPSESIFTRFIPADRPGEGPGLWSKYYTRWADMTLSRLDEHSVELVEELARFIPPARIFDKRVYSPWHKSSLYAELYERRMDTLVITGGETDVCVLSTVLGAVDFGFRVIVVTDAICSSSDEAHDAMLTHYHQRYSQQVETATTDMVLGSWTI</sequence>
<name>A0ACD4D9Y9_9HYPH</name>
<dbReference type="Proteomes" id="UP001061991">
    <property type="component" value="Chromosome"/>
</dbReference>